<dbReference type="PANTHER" id="PTHR12243">
    <property type="entry name" value="MADF DOMAIN TRANSCRIPTION FACTOR"/>
    <property type="match status" value="1"/>
</dbReference>
<evidence type="ECO:0000256" key="1">
    <source>
        <dbReference type="SAM" id="MobiDB-lite"/>
    </source>
</evidence>
<feature type="compositionally biased region" description="Acidic residues" evidence="1">
    <location>
        <begin position="250"/>
        <end position="260"/>
    </location>
</feature>
<dbReference type="OrthoDB" id="6607885at2759"/>
<dbReference type="RefSeq" id="XP_024085421.1">
    <property type="nucleotide sequence ID" value="XM_024229653.1"/>
</dbReference>
<proteinExistence type="predicted"/>
<dbReference type="Pfam" id="PF10545">
    <property type="entry name" value="MADF_DNA_bdg"/>
    <property type="match status" value="1"/>
</dbReference>
<dbReference type="Pfam" id="PF02944">
    <property type="entry name" value="BESS"/>
    <property type="match status" value="1"/>
</dbReference>
<dbReference type="GO" id="GO:0005634">
    <property type="term" value="C:nucleus"/>
    <property type="evidence" value="ECO:0007669"/>
    <property type="project" value="TreeGrafter"/>
</dbReference>
<feature type="compositionally biased region" description="Basic residues" evidence="1">
    <location>
        <begin position="203"/>
        <end position="219"/>
    </location>
</feature>
<dbReference type="EnsemblMetazoa" id="XM_024229653.1">
    <property type="protein sequence ID" value="XP_024085421.1"/>
    <property type="gene ID" value="LOC106670533"/>
</dbReference>
<feature type="domain" description="BESS" evidence="2">
    <location>
        <begin position="345"/>
        <end position="378"/>
    </location>
</feature>
<dbReference type="GO" id="GO:0005667">
    <property type="term" value="C:transcription regulator complex"/>
    <property type="evidence" value="ECO:0007669"/>
    <property type="project" value="TreeGrafter"/>
</dbReference>
<dbReference type="GO" id="GO:0003677">
    <property type="term" value="F:DNA binding"/>
    <property type="evidence" value="ECO:0007669"/>
    <property type="project" value="InterPro"/>
</dbReference>
<dbReference type="PANTHER" id="PTHR12243:SF60">
    <property type="entry name" value="SI:CH211-15D5.12-RELATED"/>
    <property type="match status" value="1"/>
</dbReference>
<evidence type="ECO:0000259" key="3">
    <source>
        <dbReference type="Pfam" id="PF10545"/>
    </source>
</evidence>
<dbReference type="GO" id="GO:0006357">
    <property type="term" value="P:regulation of transcription by RNA polymerase II"/>
    <property type="evidence" value="ECO:0007669"/>
    <property type="project" value="TreeGrafter"/>
</dbReference>
<organism evidence="4 5">
    <name type="scientific">Cimex lectularius</name>
    <name type="common">Bed bug</name>
    <name type="synonym">Acanthia lectularia</name>
    <dbReference type="NCBI Taxonomy" id="79782"/>
    <lineage>
        <taxon>Eukaryota</taxon>
        <taxon>Metazoa</taxon>
        <taxon>Ecdysozoa</taxon>
        <taxon>Arthropoda</taxon>
        <taxon>Hexapoda</taxon>
        <taxon>Insecta</taxon>
        <taxon>Pterygota</taxon>
        <taxon>Neoptera</taxon>
        <taxon>Paraneoptera</taxon>
        <taxon>Hemiptera</taxon>
        <taxon>Heteroptera</taxon>
        <taxon>Panheteroptera</taxon>
        <taxon>Cimicomorpha</taxon>
        <taxon>Cimicidae</taxon>
        <taxon>Cimex</taxon>
    </lineage>
</organism>
<evidence type="ECO:0000313" key="5">
    <source>
        <dbReference type="Proteomes" id="UP000494040"/>
    </source>
</evidence>
<feature type="compositionally biased region" description="Low complexity" evidence="1">
    <location>
        <begin position="1"/>
        <end position="17"/>
    </location>
</feature>
<evidence type="ECO:0000259" key="2">
    <source>
        <dbReference type="Pfam" id="PF02944"/>
    </source>
</evidence>
<feature type="region of interest" description="Disordered" evidence="1">
    <location>
        <begin position="1"/>
        <end position="32"/>
    </location>
</feature>
<dbReference type="AlphaFoldDB" id="A0A8I6SLJ7"/>
<dbReference type="InterPro" id="IPR039353">
    <property type="entry name" value="TF_Adf1"/>
</dbReference>
<dbReference type="Proteomes" id="UP000494040">
    <property type="component" value="Unassembled WGS sequence"/>
</dbReference>
<dbReference type="InterPro" id="IPR006578">
    <property type="entry name" value="MADF-dom"/>
</dbReference>
<dbReference type="GeneID" id="106670533"/>
<feature type="region of interest" description="Disordered" evidence="1">
    <location>
        <begin position="200"/>
        <end position="219"/>
    </location>
</feature>
<dbReference type="InterPro" id="IPR004210">
    <property type="entry name" value="BESS_motif"/>
</dbReference>
<reference evidence="4" key="1">
    <citation type="submission" date="2022-01" db="UniProtKB">
        <authorList>
            <consortium name="EnsemblMetazoa"/>
        </authorList>
    </citation>
    <scope>IDENTIFICATION</scope>
</reference>
<sequence>MTDSSKSTGEGTSGSTEGSKRRFAASGDIIDPFDPDDSEVNVHKLAKAAKKWFNRFERYDLTWEEWKAALKKAFPRRYDFAAVLEELVLRRKEPTETMSIIEQNLNCAQDAAYKVETWKRRPVHRRNVLRGKSLLDNTEAEEKRGSSGVTTAKSWAVMSAGIVHYPRWTGVSIVEQKDIQWQTKIGSQCKSRWNNIRDNFKKSWGKRKTKSGQAAKKSKPYRFENQLQFLLEFMEERETKGNIGLHPDSENGEFNDDNEEETRLTNNIVSPPQSSNQPSSPPFEEHPTTSNDIPSTSAACFARPTPVTGRKKTPQHETAASALMKYVIENNEGKKNTPTVTLDNPIDCFLFGISATMKSMPPYLQHLAKSEIFSTVQKYELQMLQNQQGQEVQRV</sequence>
<protein>
    <submittedName>
        <fullName evidence="4">Uncharacterized protein</fullName>
    </submittedName>
</protein>
<keyword evidence="5" id="KW-1185">Reference proteome</keyword>
<feature type="domain" description="MADF" evidence="3">
    <location>
        <begin position="187"/>
        <end position="230"/>
    </location>
</feature>
<feature type="compositionally biased region" description="Polar residues" evidence="1">
    <location>
        <begin position="288"/>
        <end position="298"/>
    </location>
</feature>
<accession>A0A8I6SLJ7</accession>
<evidence type="ECO:0000313" key="4">
    <source>
        <dbReference type="EnsemblMetazoa" id="XP_024085421.1"/>
    </source>
</evidence>
<name>A0A8I6SLJ7_CIMLE</name>
<dbReference type="KEGG" id="clec:106670533"/>
<feature type="region of interest" description="Disordered" evidence="1">
    <location>
        <begin position="241"/>
        <end position="316"/>
    </location>
</feature>